<feature type="non-terminal residue" evidence="1">
    <location>
        <position position="1"/>
    </location>
</feature>
<gene>
    <name evidence="1" type="ORF">THAOC_12382</name>
</gene>
<dbReference type="EMBL" id="AGNL01014517">
    <property type="protein sequence ID" value="EJK66674.1"/>
    <property type="molecule type" value="Genomic_DNA"/>
</dbReference>
<evidence type="ECO:0008006" key="3">
    <source>
        <dbReference type="Google" id="ProtNLM"/>
    </source>
</evidence>
<keyword evidence="2" id="KW-1185">Reference proteome</keyword>
<dbReference type="Proteomes" id="UP000266841">
    <property type="component" value="Unassembled WGS sequence"/>
</dbReference>
<evidence type="ECO:0000313" key="2">
    <source>
        <dbReference type="Proteomes" id="UP000266841"/>
    </source>
</evidence>
<organism evidence="1 2">
    <name type="scientific">Thalassiosira oceanica</name>
    <name type="common">Marine diatom</name>
    <dbReference type="NCBI Taxonomy" id="159749"/>
    <lineage>
        <taxon>Eukaryota</taxon>
        <taxon>Sar</taxon>
        <taxon>Stramenopiles</taxon>
        <taxon>Ochrophyta</taxon>
        <taxon>Bacillariophyta</taxon>
        <taxon>Coscinodiscophyceae</taxon>
        <taxon>Thalassiosirophycidae</taxon>
        <taxon>Thalassiosirales</taxon>
        <taxon>Thalassiosiraceae</taxon>
        <taxon>Thalassiosira</taxon>
    </lineage>
</organism>
<sequence length="138" mass="15086">RHRLGSSNLNPSCSPYRSGVPIDSVPAAEVDESDPAFVRRRHSYQSLVGGLNWLACNTRPDLSTAVSFLAAYSHCPSKGHMEAALYVVKYLRSTASHGIAFHSSAPATSEAYVHYPFPHDAETYHDASTVPHDKPHLL</sequence>
<proteinExistence type="predicted"/>
<comment type="caution">
    <text evidence="1">The sequence shown here is derived from an EMBL/GenBank/DDBJ whole genome shotgun (WGS) entry which is preliminary data.</text>
</comment>
<reference evidence="1 2" key="1">
    <citation type="journal article" date="2012" name="Genome Biol.">
        <title>Genome and low-iron response of an oceanic diatom adapted to chronic iron limitation.</title>
        <authorList>
            <person name="Lommer M."/>
            <person name="Specht M."/>
            <person name="Roy A.S."/>
            <person name="Kraemer L."/>
            <person name="Andreson R."/>
            <person name="Gutowska M.A."/>
            <person name="Wolf J."/>
            <person name="Bergner S.V."/>
            <person name="Schilhabel M.B."/>
            <person name="Klostermeier U.C."/>
            <person name="Beiko R.G."/>
            <person name="Rosenstiel P."/>
            <person name="Hippler M."/>
            <person name="Laroche J."/>
        </authorList>
    </citation>
    <scope>NUCLEOTIDE SEQUENCE [LARGE SCALE GENOMIC DNA]</scope>
    <source>
        <strain evidence="1 2">CCMP1005</strain>
    </source>
</reference>
<dbReference type="OrthoDB" id="126679at2759"/>
<dbReference type="PANTHER" id="PTHR11439">
    <property type="entry name" value="GAG-POL-RELATED RETROTRANSPOSON"/>
    <property type="match status" value="1"/>
</dbReference>
<evidence type="ECO:0000313" key="1">
    <source>
        <dbReference type="EMBL" id="EJK66674.1"/>
    </source>
</evidence>
<protein>
    <recommendedName>
        <fullName evidence="3">Reverse transcriptase Ty1/copia-type domain-containing protein</fullName>
    </recommendedName>
</protein>
<dbReference type="AlphaFoldDB" id="K0SNY9"/>
<dbReference type="PANTHER" id="PTHR11439:SF470">
    <property type="entry name" value="CYSTEINE-RICH RLK (RECEPTOR-LIKE PROTEIN KINASE) 8"/>
    <property type="match status" value="1"/>
</dbReference>
<name>K0SNY9_THAOC</name>
<accession>K0SNY9</accession>